<proteinExistence type="predicted"/>
<dbReference type="Proteomes" id="UP000515800">
    <property type="component" value="Chromosome"/>
</dbReference>
<dbReference type="EMBL" id="CP060724">
    <property type="protein sequence ID" value="QNN75913.1"/>
    <property type="molecule type" value="Genomic_DNA"/>
</dbReference>
<evidence type="ECO:0000313" key="2">
    <source>
        <dbReference type="EMBL" id="QNN75913.1"/>
    </source>
</evidence>
<protein>
    <submittedName>
        <fullName evidence="2">Metallophosphoesterase</fullName>
    </submittedName>
</protein>
<dbReference type="NCBIfam" id="TIGR03729">
    <property type="entry name" value="acc_ester"/>
    <property type="match status" value="1"/>
</dbReference>
<evidence type="ECO:0000259" key="1">
    <source>
        <dbReference type="Pfam" id="PF00149"/>
    </source>
</evidence>
<keyword evidence="3" id="KW-1185">Reference proteome</keyword>
<reference evidence="2 3" key="1">
    <citation type="submission" date="2020-08" db="EMBL/GenBank/DDBJ databases">
        <title>Genome sequence of Weissella diestrammenae KACC 16890T.</title>
        <authorList>
            <person name="Hyun D.-W."/>
            <person name="Bae J.-W."/>
        </authorList>
    </citation>
    <scope>NUCLEOTIDE SEQUENCE [LARGE SCALE GENOMIC DNA]</scope>
    <source>
        <strain evidence="2 3">KACC 16890</strain>
    </source>
</reference>
<gene>
    <name evidence="2" type="ORF">H9L19_03390</name>
</gene>
<dbReference type="GO" id="GO:0016787">
    <property type="term" value="F:hydrolase activity"/>
    <property type="evidence" value="ECO:0007669"/>
    <property type="project" value="InterPro"/>
</dbReference>
<name>A0A7G9T738_9LACO</name>
<dbReference type="SUPFAM" id="SSF56300">
    <property type="entry name" value="Metallo-dependent phosphatases"/>
    <property type="match status" value="1"/>
</dbReference>
<dbReference type="InterPro" id="IPR022302">
    <property type="entry name" value="Phosphoesterase_putative"/>
</dbReference>
<feature type="domain" description="Calcineurin-like phosphoesterase" evidence="1">
    <location>
        <begin position="2"/>
        <end position="225"/>
    </location>
</feature>
<dbReference type="InterPro" id="IPR029052">
    <property type="entry name" value="Metallo-depent_PP-like"/>
</dbReference>
<accession>A0A7G9T738</accession>
<sequence>MMKIAVSSDNHFDVNRLDVSAMIDAQAAYLLQQRVDVYLIAGDLFNSFEKSLDYVTRLQTAVGTQVLVRFIAGNHDMGRDVSFDELETALSPYYFHHQTLDLGNWQIIGNNGWYDYSFASGPDRDQIVQFKRGLYYDRVIEQPMTDPERTQLSLKQLGVQLDAAQTAGKKVIIIQHFAPHGLDLSYPQHVARWLMINGVMGSNQYAQLYAQYPNVQQVYYGHTHQTLLTRHLGTIAYNNVSVGYQRARIPEWTAETFIESWKNKIRYKVLTND</sequence>
<organism evidence="2 3">
    <name type="scientific">Weissella diestrammenae</name>
    <dbReference type="NCBI Taxonomy" id="1162633"/>
    <lineage>
        <taxon>Bacteria</taxon>
        <taxon>Bacillati</taxon>
        <taxon>Bacillota</taxon>
        <taxon>Bacilli</taxon>
        <taxon>Lactobacillales</taxon>
        <taxon>Lactobacillaceae</taxon>
        <taxon>Weissella</taxon>
    </lineage>
</organism>
<dbReference type="Gene3D" id="3.60.21.10">
    <property type="match status" value="1"/>
</dbReference>
<dbReference type="AlphaFoldDB" id="A0A7G9T738"/>
<dbReference type="KEGG" id="wdi:H9L19_03390"/>
<dbReference type="InterPro" id="IPR004843">
    <property type="entry name" value="Calcineurin-like_PHP"/>
</dbReference>
<dbReference type="Pfam" id="PF00149">
    <property type="entry name" value="Metallophos"/>
    <property type="match status" value="1"/>
</dbReference>
<evidence type="ECO:0000313" key="3">
    <source>
        <dbReference type="Proteomes" id="UP000515800"/>
    </source>
</evidence>
<dbReference type="RefSeq" id="WP_187529741.1">
    <property type="nucleotide sequence ID" value="NZ_CP060724.1"/>
</dbReference>